<evidence type="ECO:0000313" key="5">
    <source>
        <dbReference type="EMBL" id="MBW90277.1"/>
    </source>
</evidence>
<keyword evidence="1" id="KW-0678">Repressor</keyword>
<dbReference type="EMBL" id="GGEC01009794">
    <property type="protein sequence ID" value="MBW90277.1"/>
    <property type="molecule type" value="Transcribed_RNA"/>
</dbReference>
<feature type="compositionally biased region" description="Low complexity" evidence="4">
    <location>
        <begin position="1"/>
        <end position="15"/>
    </location>
</feature>
<dbReference type="PANTHER" id="PTHR33388:SF1">
    <property type="entry name" value="PROTEIN SPEAR2"/>
    <property type="match status" value="1"/>
</dbReference>
<protein>
    <submittedName>
        <fullName evidence="5">Uncharacterized protein</fullName>
    </submittedName>
</protein>
<keyword evidence="2" id="KW-0805">Transcription regulation</keyword>
<evidence type="ECO:0000256" key="2">
    <source>
        <dbReference type="ARBA" id="ARBA00023015"/>
    </source>
</evidence>
<evidence type="ECO:0000256" key="4">
    <source>
        <dbReference type="SAM" id="MobiDB-lite"/>
    </source>
</evidence>
<accession>A0A2P2JA57</accession>
<dbReference type="AlphaFoldDB" id="A0A2P2JA57"/>
<dbReference type="GO" id="GO:0003700">
    <property type="term" value="F:DNA-binding transcription factor activity"/>
    <property type="evidence" value="ECO:0007669"/>
    <property type="project" value="InterPro"/>
</dbReference>
<name>A0A2P2JA57_RHIMU</name>
<proteinExistence type="predicted"/>
<dbReference type="InterPro" id="IPR040356">
    <property type="entry name" value="SPEAR"/>
</dbReference>
<feature type="region of interest" description="Disordered" evidence="4">
    <location>
        <begin position="1"/>
        <end position="21"/>
    </location>
</feature>
<evidence type="ECO:0000256" key="3">
    <source>
        <dbReference type="ARBA" id="ARBA00023163"/>
    </source>
</evidence>
<dbReference type="PANTHER" id="PTHR33388">
    <property type="entry name" value="OS01G0212500 PROTEIN"/>
    <property type="match status" value="1"/>
</dbReference>
<keyword evidence="3" id="KW-0804">Transcription</keyword>
<sequence>MVNVSSLCTSSSTPSFQMEPPSNQSYYGMYKSRWEEEEKMVGMKRSYPFSVDNSPAPSLLHKKLPPIAHPIGRSDDQSCSVGTGGALNLISGNTNSREEPSCSGSIMESHSRKAIEENGVLNGDFLTLAPPTINLTCPSSKLNRPSAYLAFSNHDTIDFSSLPSQGNMEYPIHQSAPSVPNPRQPCYSFLPTTIMQTGQATKTFDSSNGGEVGENLDLNLKL</sequence>
<evidence type="ECO:0000256" key="1">
    <source>
        <dbReference type="ARBA" id="ARBA00022491"/>
    </source>
</evidence>
<organism evidence="5">
    <name type="scientific">Rhizophora mucronata</name>
    <name type="common">Asiatic mangrove</name>
    <dbReference type="NCBI Taxonomy" id="61149"/>
    <lineage>
        <taxon>Eukaryota</taxon>
        <taxon>Viridiplantae</taxon>
        <taxon>Streptophyta</taxon>
        <taxon>Embryophyta</taxon>
        <taxon>Tracheophyta</taxon>
        <taxon>Spermatophyta</taxon>
        <taxon>Magnoliopsida</taxon>
        <taxon>eudicotyledons</taxon>
        <taxon>Gunneridae</taxon>
        <taxon>Pentapetalae</taxon>
        <taxon>rosids</taxon>
        <taxon>fabids</taxon>
        <taxon>Malpighiales</taxon>
        <taxon>Rhizophoraceae</taxon>
        <taxon>Rhizophora</taxon>
    </lineage>
</organism>
<reference evidence="5" key="1">
    <citation type="submission" date="2018-02" db="EMBL/GenBank/DDBJ databases">
        <title>Rhizophora mucronata_Transcriptome.</title>
        <authorList>
            <person name="Meera S.P."/>
            <person name="Sreeshan A."/>
            <person name="Augustine A."/>
        </authorList>
    </citation>
    <scope>NUCLEOTIDE SEQUENCE</scope>
    <source>
        <tissue evidence="5">Leaf</tissue>
    </source>
</reference>